<organism evidence="1">
    <name type="scientific">Amphimedon queenslandica</name>
    <name type="common">Sponge</name>
    <dbReference type="NCBI Taxonomy" id="400682"/>
    <lineage>
        <taxon>Eukaryota</taxon>
        <taxon>Metazoa</taxon>
        <taxon>Porifera</taxon>
        <taxon>Demospongiae</taxon>
        <taxon>Heteroscleromorpha</taxon>
        <taxon>Haplosclerida</taxon>
        <taxon>Niphatidae</taxon>
        <taxon>Amphimedon</taxon>
    </lineage>
</organism>
<protein>
    <recommendedName>
        <fullName evidence="2">Helicase C-terminal domain-containing protein</fullName>
    </recommendedName>
</protein>
<name>A0A1X7SHE2_AMPQE</name>
<dbReference type="Gene3D" id="3.40.50.300">
    <property type="entry name" value="P-loop containing nucleotide triphosphate hydrolases"/>
    <property type="match status" value="1"/>
</dbReference>
<dbReference type="EnsemblMetazoa" id="Aqu2.1.01469_001">
    <property type="protein sequence ID" value="Aqu2.1.01469_001"/>
    <property type="gene ID" value="Aqu2.1.01469"/>
</dbReference>
<dbReference type="InParanoid" id="A0A1X7SHE2"/>
<dbReference type="InterPro" id="IPR027417">
    <property type="entry name" value="P-loop_NTPase"/>
</dbReference>
<evidence type="ECO:0008006" key="2">
    <source>
        <dbReference type="Google" id="ProtNLM"/>
    </source>
</evidence>
<sequence length="52" mass="6095">RDCETVCSDLNSAGIASVIYHAGLPDHQRSHIQETWLRDNCCKYMYRCTNRY</sequence>
<dbReference type="eggNOG" id="KOG0351">
    <property type="taxonomic scope" value="Eukaryota"/>
</dbReference>
<dbReference type="AlphaFoldDB" id="A0A1X7SHE2"/>
<proteinExistence type="predicted"/>
<reference evidence="1" key="1">
    <citation type="submission" date="2017-05" db="UniProtKB">
        <authorList>
            <consortium name="EnsemblMetazoa"/>
        </authorList>
    </citation>
    <scope>IDENTIFICATION</scope>
</reference>
<dbReference type="OrthoDB" id="10261556at2759"/>
<accession>A0A1X7SHE2</accession>
<evidence type="ECO:0000313" key="1">
    <source>
        <dbReference type="EnsemblMetazoa" id="Aqu2.1.01469_001"/>
    </source>
</evidence>